<dbReference type="Pfam" id="PF13527">
    <property type="entry name" value="Acetyltransf_9"/>
    <property type="match status" value="1"/>
</dbReference>
<sequence>MDIRYLTPEDLDAMFDMRKRSFGLLSAAQGEGWRAAVLPILAEGRYLGAFDGTRLTAAARLRGFTQWWHGRPQPMAGIAGVTVNPEDRGRGVGGQIMRAIVARAAELGDAVSALYPATTPLYRSVGYEHAGAQHLATIPAEALRTIRPSGEVKLRRMGPADAAEVVAVLHRAHGAARASGPISWDERTWALWLAQPDDFLYLADDGFVIYRWDGENILVGNQVAGSEATARALWSLVGTSSSVAEHVTAAVAPDDPVLWLLRERSKEKVTLVRWMFRVIDLAAAVERRGYPAGVTMNAAVEVDDPLRPGNTGRWRLEVAEGRGTATRVETGDGPRLTVNALSALYAGVPTATLRHAGLMSGDDRHDDALDAAFAARPYMLDYF</sequence>
<dbReference type="InterPro" id="IPR016181">
    <property type="entry name" value="Acyl_CoA_acyltransferase"/>
</dbReference>
<dbReference type="SUPFAM" id="SSF55718">
    <property type="entry name" value="SCP-like"/>
    <property type="match status" value="1"/>
</dbReference>
<dbReference type="InterPro" id="IPR000182">
    <property type="entry name" value="GNAT_dom"/>
</dbReference>
<dbReference type="PANTHER" id="PTHR37817:SF1">
    <property type="entry name" value="N-ACETYLTRANSFERASE EIS"/>
    <property type="match status" value="1"/>
</dbReference>
<evidence type="ECO:0000259" key="1">
    <source>
        <dbReference type="PROSITE" id="PS51186"/>
    </source>
</evidence>
<dbReference type="GO" id="GO:0034069">
    <property type="term" value="F:aminoglycoside N-acetyltransferase activity"/>
    <property type="evidence" value="ECO:0007669"/>
    <property type="project" value="TreeGrafter"/>
</dbReference>
<reference evidence="2" key="1">
    <citation type="journal article" date="2014" name="Int. J. Syst. Evol. Microbiol.">
        <title>Complete genome sequence of Corynebacterium casei LMG S-19264T (=DSM 44701T), isolated from a smear-ripened cheese.</title>
        <authorList>
            <consortium name="US DOE Joint Genome Institute (JGI-PGF)"/>
            <person name="Walter F."/>
            <person name="Albersmeier A."/>
            <person name="Kalinowski J."/>
            <person name="Ruckert C."/>
        </authorList>
    </citation>
    <scope>NUCLEOTIDE SEQUENCE</scope>
    <source>
        <strain evidence="2">CGMCC 4.7368</strain>
    </source>
</reference>
<dbReference type="Gene3D" id="3.40.630.30">
    <property type="match status" value="2"/>
</dbReference>
<dbReference type="GO" id="GO:0030649">
    <property type="term" value="P:aminoglycoside antibiotic catabolic process"/>
    <property type="evidence" value="ECO:0007669"/>
    <property type="project" value="TreeGrafter"/>
</dbReference>
<evidence type="ECO:0000313" key="3">
    <source>
        <dbReference type="Proteomes" id="UP000646523"/>
    </source>
</evidence>
<gene>
    <name evidence="2" type="ORF">GCM10012289_40790</name>
</gene>
<dbReference type="RefSeq" id="WP_225263416.1">
    <property type="nucleotide sequence ID" value="NZ_BMNH01000012.1"/>
</dbReference>
<comment type="caution">
    <text evidence="2">The sequence shown here is derived from an EMBL/GenBank/DDBJ whole genome shotgun (WGS) entry which is preliminary data.</text>
</comment>
<dbReference type="SUPFAM" id="SSF55729">
    <property type="entry name" value="Acyl-CoA N-acyltransferases (Nat)"/>
    <property type="match status" value="1"/>
</dbReference>
<dbReference type="Pfam" id="PF17668">
    <property type="entry name" value="Acetyltransf_17"/>
    <property type="match status" value="1"/>
</dbReference>
<dbReference type="InterPro" id="IPR036527">
    <property type="entry name" value="SCP2_sterol-bd_dom_sf"/>
</dbReference>
<reference evidence="2" key="2">
    <citation type="submission" date="2020-09" db="EMBL/GenBank/DDBJ databases">
        <authorList>
            <person name="Sun Q."/>
            <person name="Zhou Y."/>
        </authorList>
    </citation>
    <scope>NUCLEOTIDE SEQUENCE</scope>
    <source>
        <strain evidence="2">CGMCC 4.7368</strain>
    </source>
</reference>
<dbReference type="PROSITE" id="PS51186">
    <property type="entry name" value="GNAT"/>
    <property type="match status" value="1"/>
</dbReference>
<feature type="domain" description="N-acetyltransferase" evidence="1">
    <location>
        <begin position="1"/>
        <end position="159"/>
    </location>
</feature>
<proteinExistence type="predicted"/>
<dbReference type="Gene3D" id="3.30.1050.10">
    <property type="entry name" value="SCP2 sterol-binding domain"/>
    <property type="match status" value="1"/>
</dbReference>
<dbReference type="EMBL" id="BMNH01000012">
    <property type="protein sequence ID" value="GGO72544.1"/>
    <property type="molecule type" value="Genomic_DNA"/>
</dbReference>
<dbReference type="InterPro" id="IPR051554">
    <property type="entry name" value="Acetyltransferase_Eis"/>
</dbReference>
<dbReference type="PANTHER" id="PTHR37817">
    <property type="entry name" value="N-ACETYLTRANSFERASE EIS"/>
    <property type="match status" value="1"/>
</dbReference>
<evidence type="ECO:0000313" key="2">
    <source>
        <dbReference type="EMBL" id="GGO72544.1"/>
    </source>
</evidence>
<dbReference type="InterPro" id="IPR025559">
    <property type="entry name" value="Eis_dom"/>
</dbReference>
<dbReference type="InterPro" id="IPR041380">
    <property type="entry name" value="Acetyltransf_17"/>
</dbReference>
<accession>A0A918DKP3</accession>
<dbReference type="Pfam" id="PF13530">
    <property type="entry name" value="SCP2_2"/>
    <property type="match status" value="1"/>
</dbReference>
<dbReference type="AlphaFoldDB" id="A0A918DKP3"/>
<name>A0A918DKP3_9ACTN</name>
<dbReference type="CDD" id="cd04301">
    <property type="entry name" value="NAT_SF"/>
    <property type="match status" value="1"/>
</dbReference>
<protein>
    <submittedName>
        <fullName evidence="2">UPF0256 protein</fullName>
    </submittedName>
</protein>
<keyword evidence="3" id="KW-1185">Reference proteome</keyword>
<dbReference type="Proteomes" id="UP000646523">
    <property type="component" value="Unassembled WGS sequence"/>
</dbReference>
<organism evidence="2 3">
    <name type="scientific">Nonomuraea cavernae</name>
    <dbReference type="NCBI Taxonomy" id="2045107"/>
    <lineage>
        <taxon>Bacteria</taxon>
        <taxon>Bacillati</taxon>
        <taxon>Actinomycetota</taxon>
        <taxon>Actinomycetes</taxon>
        <taxon>Streptosporangiales</taxon>
        <taxon>Streptosporangiaceae</taxon>
        <taxon>Nonomuraea</taxon>
    </lineage>
</organism>